<dbReference type="PROSITE" id="PS50896">
    <property type="entry name" value="LISH"/>
    <property type="match status" value="1"/>
</dbReference>
<evidence type="ECO:0000259" key="11">
    <source>
        <dbReference type="PROSITE" id="PS50897"/>
    </source>
</evidence>
<proteinExistence type="predicted"/>
<dbReference type="EMBL" id="JH431742">
    <property type="status" value="NOT_ANNOTATED_CDS"/>
    <property type="molecule type" value="Genomic_DNA"/>
</dbReference>
<dbReference type="GO" id="GO:0008270">
    <property type="term" value="F:zinc ion binding"/>
    <property type="evidence" value="ECO:0007669"/>
    <property type="project" value="UniProtKB-KW"/>
</dbReference>
<dbReference type="GO" id="GO:0016363">
    <property type="term" value="C:nuclear matrix"/>
    <property type="evidence" value="ECO:0007669"/>
    <property type="project" value="UniProtKB-SubCell"/>
</dbReference>
<sequence>MIICTDYSLAIYFLVSITPITIRSWKIEAINLSEQVIGPLSDYFRYVKLNLRIMADVKALEHPTLKVPYEILNKKFRAAQKNLDREVSHVQAAAADLEKTLQGPPNSMGDLTHFLGGVVEKLNLLKRKAAQSINEELEAAQVCKRRVDHLKEYDNTNSNAFTLWKKKRLDRMLVEYFLRCGYYNTAIKLAQHSDIEDLTNIDLFLVSKDVEESLANKETAKCLVWCHDNKSKLRKMKTLKFSCKYFSLKSSLEFNLRQQEFIELIRSDRRMDAVIHARKYFTNLEDGQLKDVQHVMGLLAFPYSTDISPYRELLDESRWQMLVQQFRHENFKLYQLSAQCVFSVALQAGLSALKTPVISHCYKTVQDRNTDCPVCSPPLNELAKSLPYAHCSQSRLVCYISGQPLNENNHPLMLPNGYIYGENSLHTMAIENDGRIVCPRTKEVFTIKDAEKVFVM</sequence>
<feature type="domain" description="RING-Gid-type" evidence="12">
    <location>
        <begin position="372"/>
        <end position="441"/>
    </location>
</feature>
<reference evidence="13" key="2">
    <citation type="submission" date="2015-02" db="UniProtKB">
        <authorList>
            <consortium name="EnsemblMetazoa"/>
        </authorList>
    </citation>
    <scope>IDENTIFICATION</scope>
</reference>
<evidence type="ECO:0000256" key="1">
    <source>
        <dbReference type="ARBA" id="ARBA00004109"/>
    </source>
</evidence>
<dbReference type="PROSITE" id="PS51867">
    <property type="entry name" value="ZF_RING_GID"/>
    <property type="match status" value="1"/>
</dbReference>
<dbReference type="STRING" id="126957.T1J0Z8"/>
<protein>
    <recommendedName>
        <fullName evidence="3">E3 ubiquitin-protein transferase MAEA</fullName>
    </recommendedName>
    <alternativeName>
        <fullName evidence="9">Macrophage erythroblast attacher</fullName>
    </alternativeName>
</protein>
<dbReference type="SMART" id="SM00757">
    <property type="entry name" value="CRA"/>
    <property type="match status" value="1"/>
</dbReference>
<evidence type="ECO:0000256" key="2">
    <source>
        <dbReference type="ARBA" id="ARBA00004496"/>
    </source>
</evidence>
<dbReference type="InterPro" id="IPR044063">
    <property type="entry name" value="ZF_RING_GID"/>
</dbReference>
<keyword evidence="14" id="KW-1185">Reference proteome</keyword>
<feature type="zinc finger region" description="RING-Gid-type" evidence="10">
    <location>
        <begin position="372"/>
        <end position="441"/>
    </location>
</feature>
<keyword evidence="6 10" id="KW-0863">Zinc-finger</keyword>
<keyword evidence="7" id="KW-0862">Zinc</keyword>
<dbReference type="GO" id="GO:0061630">
    <property type="term" value="F:ubiquitin protein ligase activity"/>
    <property type="evidence" value="ECO:0007669"/>
    <property type="project" value="InterPro"/>
</dbReference>
<dbReference type="GO" id="GO:0043249">
    <property type="term" value="P:erythrocyte maturation"/>
    <property type="evidence" value="ECO:0007669"/>
    <property type="project" value="UniProtKB-KW"/>
</dbReference>
<comment type="subcellular location">
    <subcellularLocation>
        <location evidence="2">Cytoplasm</location>
    </subcellularLocation>
    <subcellularLocation>
        <location evidence="1">Nucleus matrix</location>
    </subcellularLocation>
</comment>
<evidence type="ECO:0000259" key="12">
    <source>
        <dbReference type="PROSITE" id="PS51867"/>
    </source>
</evidence>
<name>T1J0Z8_STRMM</name>
<keyword evidence="5" id="KW-0479">Metal-binding</keyword>
<dbReference type="PROSITE" id="PS50897">
    <property type="entry name" value="CTLH"/>
    <property type="match status" value="1"/>
</dbReference>
<evidence type="ECO:0000256" key="9">
    <source>
        <dbReference type="ARBA" id="ARBA00029678"/>
    </source>
</evidence>
<dbReference type="PANTHER" id="PTHR12170">
    <property type="entry name" value="MACROPHAGE ERYTHROBLAST ATTACHER-RELATED"/>
    <property type="match status" value="1"/>
</dbReference>
<evidence type="ECO:0000256" key="6">
    <source>
        <dbReference type="ARBA" id="ARBA00022771"/>
    </source>
</evidence>
<dbReference type="SMART" id="SM00667">
    <property type="entry name" value="LisH"/>
    <property type="match status" value="1"/>
</dbReference>
<reference evidence="14" key="1">
    <citation type="submission" date="2011-05" db="EMBL/GenBank/DDBJ databases">
        <authorList>
            <person name="Richards S.R."/>
            <person name="Qu J."/>
            <person name="Jiang H."/>
            <person name="Jhangiani S.N."/>
            <person name="Agravi P."/>
            <person name="Goodspeed R."/>
            <person name="Gross S."/>
            <person name="Mandapat C."/>
            <person name="Jackson L."/>
            <person name="Mathew T."/>
            <person name="Pu L."/>
            <person name="Thornton R."/>
            <person name="Saada N."/>
            <person name="Wilczek-Boney K.B."/>
            <person name="Lee S."/>
            <person name="Kovar C."/>
            <person name="Wu Y."/>
            <person name="Scherer S.E."/>
            <person name="Worley K.C."/>
            <person name="Muzny D.M."/>
            <person name="Gibbs R."/>
        </authorList>
    </citation>
    <scope>NUCLEOTIDE SEQUENCE</scope>
    <source>
        <strain evidence="14">Brora</strain>
    </source>
</reference>
<dbReference type="Proteomes" id="UP000014500">
    <property type="component" value="Unassembled WGS sequence"/>
</dbReference>
<evidence type="ECO:0000256" key="4">
    <source>
        <dbReference type="ARBA" id="ARBA00022490"/>
    </source>
</evidence>
<feature type="domain" description="CTLH" evidence="11">
    <location>
        <begin position="210"/>
        <end position="272"/>
    </location>
</feature>
<dbReference type="EnsemblMetazoa" id="SMAR007212-RA">
    <property type="protein sequence ID" value="SMAR007212-PA"/>
    <property type="gene ID" value="SMAR007212"/>
</dbReference>
<dbReference type="InterPro" id="IPR006595">
    <property type="entry name" value="CTLH_C"/>
</dbReference>
<dbReference type="InterPro" id="IPR013144">
    <property type="entry name" value="CRA_dom"/>
</dbReference>
<dbReference type="InterPro" id="IPR045098">
    <property type="entry name" value="Fyv10_fam"/>
</dbReference>
<evidence type="ECO:0000256" key="10">
    <source>
        <dbReference type="PROSITE-ProRule" id="PRU01215"/>
    </source>
</evidence>
<dbReference type="InterPro" id="IPR024964">
    <property type="entry name" value="CTLH/CRA"/>
</dbReference>
<dbReference type="SMART" id="SM00668">
    <property type="entry name" value="CTLH"/>
    <property type="match status" value="1"/>
</dbReference>
<evidence type="ECO:0000256" key="8">
    <source>
        <dbReference type="ARBA" id="ARBA00023057"/>
    </source>
</evidence>
<dbReference type="eggNOG" id="KOG0396">
    <property type="taxonomic scope" value="Eukaryota"/>
</dbReference>
<evidence type="ECO:0000256" key="3">
    <source>
        <dbReference type="ARBA" id="ARBA00014384"/>
    </source>
</evidence>
<evidence type="ECO:0000313" key="13">
    <source>
        <dbReference type="EnsemblMetazoa" id="SMAR007212-PA"/>
    </source>
</evidence>
<dbReference type="AlphaFoldDB" id="T1J0Z8"/>
<dbReference type="HOGENOM" id="CLU_027445_0_1_1"/>
<dbReference type="GO" id="GO:0043161">
    <property type="term" value="P:proteasome-mediated ubiquitin-dependent protein catabolic process"/>
    <property type="evidence" value="ECO:0007669"/>
    <property type="project" value="InterPro"/>
</dbReference>
<evidence type="ECO:0000313" key="14">
    <source>
        <dbReference type="Proteomes" id="UP000014500"/>
    </source>
</evidence>
<evidence type="ECO:0000256" key="7">
    <source>
        <dbReference type="ARBA" id="ARBA00022833"/>
    </source>
</evidence>
<dbReference type="GO" id="GO:0034657">
    <property type="term" value="C:GID complex"/>
    <property type="evidence" value="ECO:0007669"/>
    <property type="project" value="TreeGrafter"/>
</dbReference>
<dbReference type="InterPro" id="IPR006594">
    <property type="entry name" value="LisH"/>
</dbReference>
<dbReference type="PANTHER" id="PTHR12170:SF2">
    <property type="entry name" value="E3 UBIQUITIN-PROTEIN TRANSFERASE MAEA"/>
    <property type="match status" value="1"/>
</dbReference>
<organism evidence="13 14">
    <name type="scientific">Strigamia maritima</name>
    <name type="common">European centipede</name>
    <name type="synonym">Geophilus maritimus</name>
    <dbReference type="NCBI Taxonomy" id="126957"/>
    <lineage>
        <taxon>Eukaryota</taxon>
        <taxon>Metazoa</taxon>
        <taxon>Ecdysozoa</taxon>
        <taxon>Arthropoda</taxon>
        <taxon>Myriapoda</taxon>
        <taxon>Chilopoda</taxon>
        <taxon>Pleurostigmophora</taxon>
        <taxon>Geophilomorpha</taxon>
        <taxon>Linotaeniidae</taxon>
        <taxon>Strigamia</taxon>
    </lineage>
</organism>
<dbReference type="CDD" id="cd16659">
    <property type="entry name" value="RING-Ubox_Emp"/>
    <property type="match status" value="1"/>
</dbReference>
<keyword evidence="8" id="KW-0265">Erythrocyte maturation</keyword>
<evidence type="ECO:0000256" key="5">
    <source>
        <dbReference type="ARBA" id="ARBA00022723"/>
    </source>
</evidence>
<keyword evidence="4" id="KW-0963">Cytoplasm</keyword>
<accession>T1J0Z8</accession>
<dbReference type="GO" id="GO:0005737">
    <property type="term" value="C:cytoplasm"/>
    <property type="evidence" value="ECO:0007669"/>
    <property type="project" value="UniProtKB-SubCell"/>
</dbReference>
<dbReference type="PhylomeDB" id="T1J0Z8"/>
<dbReference type="OMA" id="ANHETAR"/>
<dbReference type="Pfam" id="PF10607">
    <property type="entry name" value="CTLH"/>
    <property type="match status" value="1"/>
</dbReference>